<protein>
    <recommendedName>
        <fullName evidence="4">Regulatory protein</fullName>
    </recommendedName>
</protein>
<evidence type="ECO:0008006" key="4">
    <source>
        <dbReference type="Google" id="ProtNLM"/>
    </source>
</evidence>
<dbReference type="RefSeq" id="WP_121790307.1">
    <property type="nucleotide sequence ID" value="NZ_CP033073.1"/>
</dbReference>
<dbReference type="KEGG" id="sdd:D9753_32875"/>
<dbReference type="AlphaFoldDB" id="A0A3G2JKB6"/>
<dbReference type="Proteomes" id="UP000268329">
    <property type="component" value="Chromosome"/>
</dbReference>
<dbReference type="EMBL" id="CP033073">
    <property type="protein sequence ID" value="AYN42880.1"/>
    <property type="molecule type" value="Genomic_DNA"/>
</dbReference>
<name>A0A3G2JKB6_9ACTN</name>
<feature type="region of interest" description="Disordered" evidence="1">
    <location>
        <begin position="87"/>
        <end position="108"/>
    </location>
</feature>
<evidence type="ECO:0000256" key="1">
    <source>
        <dbReference type="SAM" id="MobiDB-lite"/>
    </source>
</evidence>
<dbReference type="SUPFAM" id="SSF48452">
    <property type="entry name" value="TPR-like"/>
    <property type="match status" value="1"/>
</dbReference>
<dbReference type="InterPro" id="IPR011990">
    <property type="entry name" value="TPR-like_helical_dom_sf"/>
</dbReference>
<feature type="compositionally biased region" description="Basic and acidic residues" evidence="1">
    <location>
        <begin position="92"/>
        <end position="102"/>
    </location>
</feature>
<keyword evidence="3" id="KW-1185">Reference proteome</keyword>
<dbReference type="OrthoDB" id="3213425at2"/>
<accession>A0A3G2JKB6</accession>
<organism evidence="2 3">
    <name type="scientific">Streptomyces dangxiongensis</name>
    <dbReference type="NCBI Taxonomy" id="1442032"/>
    <lineage>
        <taxon>Bacteria</taxon>
        <taxon>Bacillati</taxon>
        <taxon>Actinomycetota</taxon>
        <taxon>Actinomycetes</taxon>
        <taxon>Kitasatosporales</taxon>
        <taxon>Streptomycetaceae</taxon>
        <taxon>Streptomyces</taxon>
    </lineage>
</organism>
<evidence type="ECO:0000313" key="3">
    <source>
        <dbReference type="Proteomes" id="UP000268329"/>
    </source>
</evidence>
<evidence type="ECO:0000313" key="2">
    <source>
        <dbReference type="EMBL" id="AYN42880.1"/>
    </source>
</evidence>
<proteinExistence type="predicted"/>
<reference evidence="2 3" key="1">
    <citation type="submission" date="2018-10" db="EMBL/GenBank/DDBJ databases">
        <title>The genome of Streptomyces dangxiongensis Z022.</title>
        <authorList>
            <person name="Zhang B."/>
        </authorList>
    </citation>
    <scope>NUCLEOTIDE SEQUENCE [LARGE SCALE GENOMIC DNA]</scope>
    <source>
        <strain evidence="2 3">Z022</strain>
    </source>
</reference>
<gene>
    <name evidence="2" type="ORF">D9753_32875</name>
</gene>
<sequence length="498" mass="55010">MSGQPNTRLADLFGLAGWSKGELARLVNRQAAAMGHPQLATDTSRVRRWIDVGEIPRDPVPRVLAALFTERLGRVVTMEDLGLVRHGRAGKRQGDGKKDHPDGVPWPPERTAAVLTEFTGMDLMLNRRGLVGAGAVLAAGSTLSSAMYEWLHTDPALKADAPVLDDPLHADPAGFDRYEAAPIGWQEIEALERSVEVFRAWDAARGGGLQRKAVVGQLNEVGGMLAYRHPPHLQRRLWGVAANLAVLAGWMSHDVGLEPTAQKYFVIAAHAAREGGDRPRAGEALSRAARQMVHLGRPDDALDLMKLAQSGAGDRLQPRTKAMFHTIEAWAQASMGKGQAMRRTLGQAEDLFVSEGQDVEQPEWMQTFKDEDLYGMQALAYRSLAEFDPGAATHARYYAEKALALRVDGRERSKIFDHLSMASACFIGDDPEQADRYARLALMSMGSNSSRRTWDRLRQMYRLTAQYAEYPRIQELREEIRLVLPRPRAKADGNTAPA</sequence>